<evidence type="ECO:0000313" key="1">
    <source>
        <dbReference type="EMBL" id="KAH3842900.1"/>
    </source>
</evidence>
<evidence type="ECO:0000313" key="2">
    <source>
        <dbReference type="Proteomes" id="UP000828390"/>
    </source>
</evidence>
<dbReference type="AlphaFoldDB" id="A0A9D4KN03"/>
<keyword evidence="2" id="KW-1185">Reference proteome</keyword>
<comment type="caution">
    <text evidence="1">The sequence shown here is derived from an EMBL/GenBank/DDBJ whole genome shotgun (WGS) entry which is preliminary data.</text>
</comment>
<dbReference type="Gene3D" id="3.30.70.1820">
    <property type="entry name" value="L1 transposable element, RRM domain"/>
    <property type="match status" value="1"/>
</dbReference>
<proteinExistence type="predicted"/>
<sequence length="101" mass="11260">MAGVPDDQDRQSSVSVTNQIINLVHTHLGISMVPNDIDIGHRLGKFKPNSNRPVIVKFVRRQTKIDILQKAKLFKGLGIYVNEDLTKLNAEVLASVRPETT</sequence>
<protein>
    <submittedName>
        <fullName evidence="1">Uncharacterized protein</fullName>
    </submittedName>
</protein>
<organism evidence="1 2">
    <name type="scientific">Dreissena polymorpha</name>
    <name type="common">Zebra mussel</name>
    <name type="synonym">Mytilus polymorpha</name>
    <dbReference type="NCBI Taxonomy" id="45954"/>
    <lineage>
        <taxon>Eukaryota</taxon>
        <taxon>Metazoa</taxon>
        <taxon>Spiralia</taxon>
        <taxon>Lophotrochozoa</taxon>
        <taxon>Mollusca</taxon>
        <taxon>Bivalvia</taxon>
        <taxon>Autobranchia</taxon>
        <taxon>Heteroconchia</taxon>
        <taxon>Euheterodonta</taxon>
        <taxon>Imparidentia</taxon>
        <taxon>Neoheterodontei</taxon>
        <taxon>Myida</taxon>
        <taxon>Dreissenoidea</taxon>
        <taxon>Dreissenidae</taxon>
        <taxon>Dreissena</taxon>
    </lineage>
</organism>
<accession>A0A9D4KN03</accession>
<name>A0A9D4KN03_DREPO</name>
<dbReference type="Proteomes" id="UP000828390">
    <property type="component" value="Unassembled WGS sequence"/>
</dbReference>
<dbReference type="EMBL" id="JAIWYP010000004">
    <property type="protein sequence ID" value="KAH3842900.1"/>
    <property type="molecule type" value="Genomic_DNA"/>
</dbReference>
<gene>
    <name evidence="1" type="ORF">DPMN_116404</name>
</gene>
<reference evidence="1" key="2">
    <citation type="submission" date="2020-11" db="EMBL/GenBank/DDBJ databases">
        <authorList>
            <person name="McCartney M.A."/>
            <person name="Auch B."/>
            <person name="Kono T."/>
            <person name="Mallez S."/>
            <person name="Becker A."/>
            <person name="Gohl D.M."/>
            <person name="Silverstein K.A.T."/>
            <person name="Koren S."/>
            <person name="Bechman K.B."/>
            <person name="Herman A."/>
            <person name="Abrahante J.E."/>
            <person name="Garbe J."/>
        </authorList>
    </citation>
    <scope>NUCLEOTIDE SEQUENCE</scope>
    <source>
        <strain evidence="1">Duluth1</strain>
        <tissue evidence="1">Whole animal</tissue>
    </source>
</reference>
<reference evidence="1" key="1">
    <citation type="journal article" date="2019" name="bioRxiv">
        <title>The Genome of the Zebra Mussel, Dreissena polymorpha: A Resource for Invasive Species Research.</title>
        <authorList>
            <person name="McCartney M.A."/>
            <person name="Auch B."/>
            <person name="Kono T."/>
            <person name="Mallez S."/>
            <person name="Zhang Y."/>
            <person name="Obille A."/>
            <person name="Becker A."/>
            <person name="Abrahante J.E."/>
            <person name="Garbe J."/>
            <person name="Badalamenti J.P."/>
            <person name="Herman A."/>
            <person name="Mangelson H."/>
            <person name="Liachko I."/>
            <person name="Sullivan S."/>
            <person name="Sone E.D."/>
            <person name="Koren S."/>
            <person name="Silverstein K.A.T."/>
            <person name="Beckman K.B."/>
            <person name="Gohl D.M."/>
        </authorList>
    </citation>
    <scope>NUCLEOTIDE SEQUENCE</scope>
    <source>
        <strain evidence="1">Duluth1</strain>
        <tissue evidence="1">Whole animal</tissue>
    </source>
</reference>